<accession>A0A1M5CIR0</accession>
<dbReference type="OrthoDB" id="9797655at2"/>
<dbReference type="RefSeq" id="WP_084076412.1">
    <property type="nucleotide sequence ID" value="NZ_FQVB01000020.1"/>
</dbReference>
<protein>
    <recommendedName>
        <fullName evidence="1">Mut7-C RNAse domain-containing protein</fullName>
    </recommendedName>
</protein>
<evidence type="ECO:0000313" key="2">
    <source>
        <dbReference type="EMBL" id="SHF54599.1"/>
    </source>
</evidence>
<dbReference type="Proteomes" id="UP000184076">
    <property type="component" value="Unassembled WGS sequence"/>
</dbReference>
<dbReference type="InterPro" id="IPR002782">
    <property type="entry name" value="Mut7-C_RNAse_dom"/>
</dbReference>
<dbReference type="PANTHER" id="PTHR39081">
    <property type="entry name" value="MUT7-C DOMAIN-CONTAINING PROTEIN"/>
    <property type="match status" value="1"/>
</dbReference>
<dbReference type="STRING" id="1121391.SAMN02745206_02218"/>
<feature type="domain" description="Mut7-C RNAse" evidence="1">
    <location>
        <begin position="14"/>
        <end position="151"/>
    </location>
</feature>
<dbReference type="PANTHER" id="PTHR39081:SF1">
    <property type="entry name" value="MUT7-C RNASE DOMAIN-CONTAINING PROTEIN"/>
    <property type="match status" value="1"/>
</dbReference>
<gene>
    <name evidence="2" type="ORF">SAMN02745206_02218</name>
</gene>
<dbReference type="EMBL" id="FQVB01000020">
    <property type="protein sequence ID" value="SHF54599.1"/>
    <property type="molecule type" value="Genomic_DNA"/>
</dbReference>
<name>A0A1M5CIR0_9BACT</name>
<sequence length="169" mass="19597">MSTTGPPADRPRSFVVDSMLGKMAKWLRILGFDTVCQRLETLADLERHRAEGRLIVTRNTRWRNRPGVVFLTENELSSQLRRLIREAAIEPADVVLLARCIRCNSPLERVPKTRAVQRVPDYVFATADVFLQCPDCSRLYWRGSHTDRMLDQLQRMTGWVIETVTQRRT</sequence>
<reference evidence="3" key="1">
    <citation type="submission" date="2016-11" db="EMBL/GenBank/DDBJ databases">
        <authorList>
            <person name="Varghese N."/>
            <person name="Submissions S."/>
        </authorList>
    </citation>
    <scope>NUCLEOTIDE SEQUENCE [LARGE SCALE GENOMIC DNA]</scope>
    <source>
        <strain evidence="3">DSM 9756</strain>
    </source>
</reference>
<dbReference type="Pfam" id="PF01927">
    <property type="entry name" value="Mut7-C"/>
    <property type="match status" value="1"/>
</dbReference>
<evidence type="ECO:0000313" key="3">
    <source>
        <dbReference type="Proteomes" id="UP000184076"/>
    </source>
</evidence>
<dbReference type="AlphaFoldDB" id="A0A1M5CIR0"/>
<keyword evidence="3" id="KW-1185">Reference proteome</keyword>
<organism evidence="2 3">
    <name type="scientific">Desulfacinum infernum DSM 9756</name>
    <dbReference type="NCBI Taxonomy" id="1121391"/>
    <lineage>
        <taxon>Bacteria</taxon>
        <taxon>Pseudomonadati</taxon>
        <taxon>Thermodesulfobacteriota</taxon>
        <taxon>Syntrophobacteria</taxon>
        <taxon>Syntrophobacterales</taxon>
        <taxon>Syntrophobacteraceae</taxon>
        <taxon>Desulfacinum</taxon>
    </lineage>
</organism>
<evidence type="ECO:0000259" key="1">
    <source>
        <dbReference type="Pfam" id="PF01927"/>
    </source>
</evidence>
<proteinExistence type="predicted"/>